<feature type="transmembrane region" description="Helical" evidence="23">
    <location>
        <begin position="23"/>
        <end position="44"/>
    </location>
</feature>
<dbReference type="GO" id="GO:0016887">
    <property type="term" value="F:ATP hydrolysis activity"/>
    <property type="evidence" value="ECO:0007669"/>
    <property type="project" value="InterPro"/>
</dbReference>
<feature type="transmembrane region" description="Helical" evidence="23">
    <location>
        <begin position="225"/>
        <end position="246"/>
    </location>
</feature>
<evidence type="ECO:0000256" key="21">
    <source>
        <dbReference type="ARBA" id="ARBA00060730"/>
    </source>
</evidence>
<keyword evidence="19" id="KW-0464">Manganese</keyword>
<keyword evidence="20" id="KW-0456">Lyase</keyword>
<feature type="region of interest" description="Disordered" evidence="22">
    <location>
        <begin position="1703"/>
        <end position="1722"/>
    </location>
</feature>
<evidence type="ECO:0000256" key="7">
    <source>
        <dbReference type="ARBA" id="ARBA00018836"/>
    </source>
</evidence>
<dbReference type="Gene3D" id="3.90.870.10">
    <property type="entry name" value="DHBP synthase"/>
    <property type="match status" value="1"/>
</dbReference>
<feature type="transmembrane region" description="Helical" evidence="23">
    <location>
        <begin position="1001"/>
        <end position="1022"/>
    </location>
</feature>
<evidence type="ECO:0000256" key="8">
    <source>
        <dbReference type="ARBA" id="ARBA00022448"/>
    </source>
</evidence>
<comment type="subcellular location">
    <subcellularLocation>
        <location evidence="2">Membrane</location>
        <topology evidence="2">Multi-pass membrane protein</topology>
    </subcellularLocation>
</comment>
<dbReference type="UniPathway" id="UPA00275"/>
<dbReference type="NCBIfam" id="TIGR00506">
    <property type="entry name" value="ribB"/>
    <property type="match status" value="1"/>
</dbReference>
<feature type="transmembrane region" description="Helical" evidence="23">
    <location>
        <begin position="369"/>
        <end position="392"/>
    </location>
</feature>
<protein>
    <recommendedName>
        <fullName evidence="7">3,4-dihydroxy-2-butanone 4-phosphate synthase</fullName>
        <ecNumber evidence="6">4.1.99.12</ecNumber>
    </recommendedName>
</protein>
<dbReference type="SUPFAM" id="SSF52540">
    <property type="entry name" value="P-loop containing nucleoside triphosphate hydrolases"/>
    <property type="match status" value="2"/>
</dbReference>
<comment type="subunit">
    <text evidence="5">Homodimer.</text>
</comment>
<feature type="transmembrane region" description="Helical" evidence="23">
    <location>
        <begin position="1074"/>
        <end position="1095"/>
    </location>
</feature>
<dbReference type="InterPro" id="IPR000422">
    <property type="entry name" value="DHBP_synthase_RibB"/>
</dbReference>
<feature type="transmembrane region" description="Helical" evidence="23">
    <location>
        <begin position="290"/>
        <end position="308"/>
    </location>
</feature>
<dbReference type="InterPro" id="IPR017945">
    <property type="entry name" value="DHBP_synth_RibB-like_a/b_dom"/>
</dbReference>
<keyword evidence="16 23" id="KW-1133">Transmembrane helix</keyword>
<dbReference type="SMART" id="SM00382">
    <property type="entry name" value="AAA"/>
    <property type="match status" value="2"/>
</dbReference>
<keyword evidence="12" id="KW-0677">Repeat</keyword>
<comment type="cofactor">
    <cofactor evidence="1">
        <name>Mg(2+)</name>
        <dbReference type="ChEBI" id="CHEBI:18420"/>
    </cofactor>
</comment>
<feature type="domain" description="ABC transporter" evidence="24">
    <location>
        <begin position="460"/>
        <end position="699"/>
    </location>
</feature>
<keyword evidence="11" id="KW-0479">Metal-binding</keyword>
<feature type="transmembrane region" description="Helical" evidence="23">
    <location>
        <begin position="1143"/>
        <end position="1163"/>
    </location>
</feature>
<evidence type="ECO:0000256" key="5">
    <source>
        <dbReference type="ARBA" id="ARBA00011738"/>
    </source>
</evidence>
<feature type="region of interest" description="Disordered" evidence="22">
    <location>
        <begin position="700"/>
        <end position="720"/>
    </location>
</feature>
<evidence type="ECO:0000256" key="1">
    <source>
        <dbReference type="ARBA" id="ARBA00001946"/>
    </source>
</evidence>
<evidence type="ECO:0000256" key="2">
    <source>
        <dbReference type="ARBA" id="ARBA00004141"/>
    </source>
</evidence>
<feature type="compositionally biased region" description="Low complexity" evidence="22">
    <location>
        <begin position="1703"/>
        <end position="1717"/>
    </location>
</feature>
<feature type="transmembrane region" description="Helical" evidence="23">
    <location>
        <begin position="343"/>
        <end position="362"/>
    </location>
</feature>
<dbReference type="GO" id="GO:0005829">
    <property type="term" value="C:cytosol"/>
    <property type="evidence" value="ECO:0007669"/>
    <property type="project" value="UniProtKB-ARBA"/>
</dbReference>
<evidence type="ECO:0000256" key="4">
    <source>
        <dbReference type="ARBA" id="ARBA00008869"/>
    </source>
</evidence>
<dbReference type="Gene3D" id="3.40.50.300">
    <property type="entry name" value="P-loop containing nucleotide triphosphate hydrolases"/>
    <property type="match status" value="2"/>
</dbReference>
<keyword evidence="10 23" id="KW-0812">Transmembrane</keyword>
<evidence type="ECO:0000256" key="10">
    <source>
        <dbReference type="ARBA" id="ARBA00022692"/>
    </source>
</evidence>
<evidence type="ECO:0000313" key="26">
    <source>
        <dbReference type="Proteomes" id="UP000298493"/>
    </source>
</evidence>
<dbReference type="STRING" id="86259.A0A4Z1NIJ2"/>
<evidence type="ECO:0000256" key="22">
    <source>
        <dbReference type="SAM" id="MobiDB-lite"/>
    </source>
</evidence>
<keyword evidence="17 23" id="KW-0472">Membrane</keyword>
<feature type="region of interest" description="Disordered" evidence="22">
    <location>
        <begin position="775"/>
        <end position="803"/>
    </location>
</feature>
<evidence type="ECO:0000256" key="6">
    <source>
        <dbReference type="ARBA" id="ARBA00012153"/>
    </source>
</evidence>
<evidence type="ECO:0000256" key="11">
    <source>
        <dbReference type="ARBA" id="ARBA00022723"/>
    </source>
</evidence>
<keyword evidence="18" id="KW-0318">Glutathionylation</keyword>
<feature type="transmembrane region" description="Helical" evidence="23">
    <location>
        <begin position="1043"/>
        <end position="1068"/>
    </location>
</feature>
<dbReference type="Pfam" id="PF00005">
    <property type="entry name" value="ABC_tran"/>
    <property type="match status" value="2"/>
</dbReference>
<feature type="compositionally biased region" description="Basic and acidic residues" evidence="22">
    <location>
        <begin position="792"/>
        <end position="803"/>
    </location>
</feature>
<dbReference type="PANTHER" id="PTHR19229">
    <property type="entry name" value="ATP-BINDING CASSETTE TRANSPORTER SUBFAMILY A ABCA"/>
    <property type="match status" value="1"/>
</dbReference>
<evidence type="ECO:0000256" key="18">
    <source>
        <dbReference type="ARBA" id="ARBA00023206"/>
    </source>
</evidence>
<comment type="pathway">
    <text evidence="3">Cofactor biosynthesis; riboflavin biosynthesis; 2-hydroxy-3-oxobutyl phosphate from D-ribulose 5-phosphate: step 1/1.</text>
</comment>
<dbReference type="Pfam" id="PF00926">
    <property type="entry name" value="DHBP_synthase"/>
    <property type="match status" value="1"/>
</dbReference>
<comment type="caution">
    <text evidence="25">The sequence shown here is derived from an EMBL/GenBank/DDBJ whole genome shotgun (WGS) entry which is preliminary data.</text>
</comment>
<feature type="transmembrane region" description="Helical" evidence="23">
    <location>
        <begin position="412"/>
        <end position="435"/>
    </location>
</feature>
<dbReference type="PANTHER" id="PTHR19229:SF36">
    <property type="entry name" value="ATP-BINDING CASSETTE SUB-FAMILY A MEMBER 2"/>
    <property type="match status" value="1"/>
</dbReference>
<dbReference type="GO" id="GO:0008686">
    <property type="term" value="F:3,4-dihydroxy-2-butanone-4-phosphate synthase activity"/>
    <property type="evidence" value="ECO:0007669"/>
    <property type="project" value="UniProtKB-EC"/>
</dbReference>
<evidence type="ECO:0000256" key="20">
    <source>
        <dbReference type="ARBA" id="ARBA00023239"/>
    </source>
</evidence>
<dbReference type="GO" id="GO:0016020">
    <property type="term" value="C:membrane"/>
    <property type="evidence" value="ECO:0007669"/>
    <property type="project" value="UniProtKB-SubCell"/>
</dbReference>
<evidence type="ECO:0000256" key="12">
    <source>
        <dbReference type="ARBA" id="ARBA00022737"/>
    </source>
</evidence>
<feature type="compositionally biased region" description="Polar residues" evidence="22">
    <location>
        <begin position="707"/>
        <end position="719"/>
    </location>
</feature>
<dbReference type="GO" id="GO:0140359">
    <property type="term" value="F:ABC-type transporter activity"/>
    <property type="evidence" value="ECO:0007669"/>
    <property type="project" value="InterPro"/>
</dbReference>
<feature type="transmembrane region" description="Helical" evidence="23">
    <location>
        <begin position="315"/>
        <end position="337"/>
    </location>
</feature>
<dbReference type="CDD" id="cd03263">
    <property type="entry name" value="ABC_subfamily_A"/>
    <property type="match status" value="2"/>
</dbReference>
<evidence type="ECO:0000256" key="16">
    <source>
        <dbReference type="ARBA" id="ARBA00022989"/>
    </source>
</evidence>
<dbReference type="InterPro" id="IPR026082">
    <property type="entry name" value="ABCA"/>
</dbReference>
<gene>
    <name evidence="25" type="ORF">E6O75_ATG08596</name>
</gene>
<dbReference type="InterPro" id="IPR013525">
    <property type="entry name" value="ABC2_TM"/>
</dbReference>
<evidence type="ECO:0000259" key="24">
    <source>
        <dbReference type="PROSITE" id="PS50893"/>
    </source>
</evidence>
<keyword evidence="13" id="KW-0547">Nucleotide-binding</keyword>
<reference evidence="25 26" key="1">
    <citation type="submission" date="2019-04" db="EMBL/GenBank/DDBJ databases">
        <title>High contiguity whole genome sequence and gene annotation resource for two Venturia nashicola isolates.</title>
        <authorList>
            <person name="Prokchorchik M."/>
            <person name="Won K."/>
            <person name="Lee Y."/>
            <person name="Choi E.D."/>
            <person name="Segonzac C."/>
            <person name="Sohn K.H."/>
        </authorList>
    </citation>
    <scope>NUCLEOTIDE SEQUENCE [LARGE SCALE GENOMIC DNA]</scope>
    <source>
        <strain evidence="25 26">PRI2</strain>
    </source>
</reference>
<dbReference type="EC" id="4.1.99.12" evidence="6"/>
<evidence type="ECO:0000256" key="14">
    <source>
        <dbReference type="ARBA" id="ARBA00022840"/>
    </source>
</evidence>
<evidence type="ECO:0000313" key="25">
    <source>
        <dbReference type="EMBL" id="TID15343.1"/>
    </source>
</evidence>
<dbReference type="GO" id="GO:0005524">
    <property type="term" value="F:ATP binding"/>
    <property type="evidence" value="ECO:0007669"/>
    <property type="project" value="UniProtKB-KW"/>
</dbReference>
<keyword evidence="9" id="KW-0686">Riboflavin biosynthesis</keyword>
<name>A0A4Z1NIJ2_9PEZI</name>
<dbReference type="InterPro" id="IPR003439">
    <property type="entry name" value="ABC_transporter-like_ATP-bd"/>
</dbReference>
<dbReference type="InterPro" id="IPR003593">
    <property type="entry name" value="AAA+_ATPase"/>
</dbReference>
<sequence>MPFLRQTWTLTKKNLLVSLTHNWASTTLRAFILPVVFMFFISYLKNFFLPPSDYGIGSPRPIRSFIDALETSSGGRDTVAFVNNGHTGGDIEALINYLSVSVRTAGKDPVVLTNEQALLTICRSSLRGASQCFGAASFHSSPTEAGTIWNYTLRADGALGSKIFVNQHDNDAETYILPFQHAIDAAIINQFNGSASGTTVPTAVNQFPFTDETQQQRADNIRRTYMNAIINFLGVAYFIGICGILYQSTGHMASERELGMSQLIEAMTPSRRRWHTQAARLIANHLAFDIIYLPGWIISGIILRALVFTNTSYGVMIVLHILAGLSLSGLSILAGSLFRKAQLSGITTIIVSLILAVIIQVAGPSSSGAIGLLTFLFPPMTYTVSIIYMAFFERVGRPTNLVKSAPGASWELPGITFWVFLIIQALAFPVLGAIIERNLYGTASKSRKFNSESSGTTAAIKLASFSKHYRPSWLRRKIAPLFGAHKRENFVAVNDLSLEVIRGQIFVLLGANGSGKSTTLDAIAGLGTVTMGEIDIDGSNGGLGMCPQKNVLWKELNVYEHVKIFNGLKAGQTTAPKEEIISLIESVDLGHKLYAKSATLSGGQMRKLNLAMMFTGDSKVCLVDEVSSGLDPISRRKIWDILIRERDAGRTFLLTTHFLDEADLLSDDIAIMSKGNLKAHGSAVELKHRLGGGYRVHINSLPDHGSENSTSKTAYSNDTKVPRNSLGVGMVYELNDSSETAGFLNEAERQGITNYTVSGPTIEDVFLKLAEEVRDDHSGQNPVQVPSPLRSKANDKDSVSEDMTEAKEHANGLDLQTGLGTSIPKQAWILFGKRFVILRRNFFPYICAVIIPVAAAGLVTFFLKGFQALSCSPDAQSSNPTLRALGFSSRLEVPIGPASRVDPATLARFSGGNASAFQVVNNFADLSGYIDQRYQDVTPGGIYLGGNGTTPTFAYIANYVLYYSVITQNLFNNILTGSAITTQYQEFAVPFAPGAGKTLQLILYFGLAMSAYPGFFVLYPTIERLRKVRALHYSNGISAAPLWLAYLCFDFLFVLLISVVCIALWLGISSIWYYPGYLFVVFFLYGLTATLFSYLVSLFAGSSLAAFAWAVGLQAALFLCSLIAYLSILTYSPVYNIDRDLRIAHFTIAIVSPSANLCRALLLTLNEFSILCIGDAIASNPAGIIYFGGPILYLIVQALVLFTALVWWDSGYKPAILQRFSKRKTIDPTEERISSAQDADMAAEIDRVDSISSGLRVEHLYKSYDGVQIVENITFDIPSSTVFALLGPNGAGKSTTISLIRGDVRPDHHGGDVLVEGVSVTSHRAEARHFLGVCPQFDAMDSMTLTEHLRFYARARGVPNPDHNIEILIQSMSLHPYRDRIAAKLSGGNKRKLSLAIALIGNPAVLLLDEPSSGMDAASKRLLWRTLEDVSKGRAMLITTHSMEEANKLATRAGIMAKKMLALGTSESLRKRFGDRWYVHLVLGGCPHVSEDETSRVKHWIMERVQGVEVEDRLWYGQLRFSARAGANKSIAGLFTLLEDNKEKLGLEYYSISQATLDQVFLEVVSRHNVEEEDNEKASPGDGRKRGFGARIRRTGVGYIVVVVWGAKDGTGERNGVADRNLRYHRTTYTTLNSYIFTATSSDSLIVGVHDTFALYNFPAIPGIYPTVDAAIQKETDASQYSTNLSYTMVHSTAVTNGVDGHTNGTNGTNGHTNGTTKPKLLPKNFDTIEDTLEAFSRGEFVVVLDSESRENEGDLIIAAEDATPAKMAFMIRYTSGYICAPVSRQRALELDLPQMVAVNEDTHRTAYTVTVDAVTPDLSTGISATDRSNTVRMLAKSAVKPEQFRRPGHILPLQARDGGIRERHGHTEAGVELCRLTGKQPASVICEMVLDGEEVEGVPERVGGGMMRRDDCLEFGRRWGLKVCTIEALVEYVERTEGKLDVKGSDY</sequence>
<dbReference type="PROSITE" id="PS00211">
    <property type="entry name" value="ABC_TRANSPORTER_1"/>
    <property type="match status" value="2"/>
</dbReference>
<feature type="domain" description="ABC transporter" evidence="24">
    <location>
        <begin position="1255"/>
        <end position="1482"/>
    </location>
</feature>
<proteinExistence type="inferred from homology"/>
<feature type="transmembrane region" description="Helical" evidence="23">
    <location>
        <begin position="1107"/>
        <end position="1131"/>
    </location>
</feature>
<dbReference type="InterPro" id="IPR027417">
    <property type="entry name" value="P-loop_NTPase"/>
</dbReference>
<feature type="transmembrane region" description="Helical" evidence="23">
    <location>
        <begin position="1184"/>
        <end position="1208"/>
    </location>
</feature>
<keyword evidence="8" id="KW-0813">Transport</keyword>
<comment type="similarity">
    <text evidence="21">Belongs to the DHBP synthase family.</text>
</comment>
<evidence type="ECO:0000256" key="13">
    <source>
        <dbReference type="ARBA" id="ARBA00022741"/>
    </source>
</evidence>
<evidence type="ECO:0000256" key="17">
    <source>
        <dbReference type="ARBA" id="ARBA00023136"/>
    </source>
</evidence>
<evidence type="ECO:0000256" key="19">
    <source>
        <dbReference type="ARBA" id="ARBA00023211"/>
    </source>
</evidence>
<dbReference type="PROSITE" id="PS50893">
    <property type="entry name" value="ABC_TRANSPORTER_2"/>
    <property type="match status" value="2"/>
</dbReference>
<organism evidence="25 26">
    <name type="scientific">Venturia nashicola</name>
    <dbReference type="NCBI Taxonomy" id="86259"/>
    <lineage>
        <taxon>Eukaryota</taxon>
        <taxon>Fungi</taxon>
        <taxon>Dikarya</taxon>
        <taxon>Ascomycota</taxon>
        <taxon>Pezizomycotina</taxon>
        <taxon>Dothideomycetes</taxon>
        <taxon>Pleosporomycetidae</taxon>
        <taxon>Venturiales</taxon>
        <taxon>Venturiaceae</taxon>
        <taxon>Venturia</taxon>
    </lineage>
</organism>
<dbReference type="GO" id="GO:0046872">
    <property type="term" value="F:metal ion binding"/>
    <property type="evidence" value="ECO:0007669"/>
    <property type="project" value="UniProtKB-KW"/>
</dbReference>
<evidence type="ECO:0000256" key="9">
    <source>
        <dbReference type="ARBA" id="ARBA00022619"/>
    </source>
</evidence>
<dbReference type="GO" id="GO:0009231">
    <property type="term" value="P:riboflavin biosynthetic process"/>
    <property type="evidence" value="ECO:0007669"/>
    <property type="project" value="UniProtKB-UniPathway"/>
</dbReference>
<dbReference type="FunFam" id="3.90.870.10:FF:000002">
    <property type="entry name" value="3,4-dihydroxy-2-butanone 4-phosphate synthase"/>
    <property type="match status" value="1"/>
</dbReference>
<dbReference type="GO" id="GO:0005319">
    <property type="term" value="F:lipid transporter activity"/>
    <property type="evidence" value="ECO:0007669"/>
    <property type="project" value="TreeGrafter"/>
</dbReference>
<keyword evidence="15" id="KW-0460">Magnesium</keyword>
<feature type="transmembrane region" description="Helical" evidence="23">
    <location>
        <begin position="842"/>
        <end position="863"/>
    </location>
</feature>
<dbReference type="EMBL" id="SNSC02000021">
    <property type="protein sequence ID" value="TID15343.1"/>
    <property type="molecule type" value="Genomic_DNA"/>
</dbReference>
<evidence type="ECO:0000256" key="23">
    <source>
        <dbReference type="SAM" id="Phobius"/>
    </source>
</evidence>
<keyword evidence="26" id="KW-1185">Reference proteome</keyword>
<comment type="similarity">
    <text evidence="4">Belongs to the ABC transporter superfamily. ABCA family.</text>
</comment>
<dbReference type="Pfam" id="PF12698">
    <property type="entry name" value="ABC2_membrane_3"/>
    <property type="match status" value="2"/>
</dbReference>
<dbReference type="InterPro" id="IPR017871">
    <property type="entry name" value="ABC_transporter-like_CS"/>
</dbReference>
<dbReference type="FunFam" id="3.40.50.300:FF:001345">
    <property type="entry name" value="Related to ABC transporter"/>
    <property type="match status" value="1"/>
</dbReference>
<evidence type="ECO:0000256" key="15">
    <source>
        <dbReference type="ARBA" id="ARBA00022842"/>
    </source>
</evidence>
<dbReference type="SUPFAM" id="SSF55821">
    <property type="entry name" value="YrdC/RibB"/>
    <property type="match status" value="1"/>
</dbReference>
<evidence type="ECO:0000256" key="3">
    <source>
        <dbReference type="ARBA" id="ARBA00004904"/>
    </source>
</evidence>
<accession>A0A4Z1NIJ2</accession>
<keyword evidence="14" id="KW-0067">ATP-binding</keyword>
<dbReference type="Proteomes" id="UP000298493">
    <property type="component" value="Unassembled WGS sequence"/>
</dbReference>